<dbReference type="Proteomes" id="UP001055879">
    <property type="component" value="Linkage Group LG03"/>
</dbReference>
<reference evidence="1 2" key="2">
    <citation type="journal article" date="2022" name="Mol. Ecol. Resour.">
        <title>The genomes of chicory, endive, great burdock and yacon provide insights into Asteraceae paleo-polyploidization history and plant inulin production.</title>
        <authorList>
            <person name="Fan W."/>
            <person name="Wang S."/>
            <person name="Wang H."/>
            <person name="Wang A."/>
            <person name="Jiang F."/>
            <person name="Liu H."/>
            <person name="Zhao H."/>
            <person name="Xu D."/>
            <person name="Zhang Y."/>
        </authorList>
    </citation>
    <scope>NUCLEOTIDE SEQUENCE [LARGE SCALE GENOMIC DNA]</scope>
    <source>
        <strain evidence="2">cv. Niubang</strain>
    </source>
</reference>
<sequence>MFLQDRLAIRLPSSASEGKRHSEDGVSDKTTFEGTVGDSSEREIIRNVLQVRVLVARSQIIGPCCVQGWGESRPDKDLSNDELGATDESNGDKKLFGFGRLLPTVYSRLFEYRLSALIIDKEECQVLMDLDERASLPNTPKEAMRSANPVPTRRIGRLYHEKNYPTHDLELAAVVLALKLWRHYLYGMKYTLFTDHKILKYIFDQKDLNMLQRRWLELLKDYDCELLYHPGKSNVVADALSRIMGAKSSQVEEFREENLNAKIMVNQQELLTEDSRNLKLFQGRIWVPKIGGIHEFLLAKAHKSKYSIHPGSTKMYRDLKLHYWCPVMKLDVANYVERCVTCLQVKTEHQRPYGSFQPLAIPEWKWEHITMDFVTKRTLFGDARDVADGQISFGVPLTIVSDRDSRFTSKFWDVLQKELGTRVNLSTTYHPQTDGQSERTIQTLEDMLRSCVIDFGGNWDSHHPLVEFTYNNIYHSSIRMAPFEALYGRKCRTPVCWLEAREKQFIGPEIVQETTDKVKGIRECLKATQDRQKSYEDKKRRPVEFQVGDRVILKVSPWKRVIRFGNCGKLSPRFLGPLMILERIRLQAYRLDLPPSGGDIGIQDEEDSLQRGHHGQGAMEASSGCQRDLGGRKRYEAEISQFVCIRYDFEDEINSKHPGTTTCVGYCTGSKSLPKPQNLLEFRTWNARATNNATSKPRQKPRDHLQSSNVSGLRDVANVSEHQGSSGVTAKKV</sequence>
<keyword evidence="2" id="KW-1185">Reference proteome</keyword>
<organism evidence="1 2">
    <name type="scientific">Arctium lappa</name>
    <name type="common">Greater burdock</name>
    <name type="synonym">Lappa major</name>
    <dbReference type="NCBI Taxonomy" id="4217"/>
    <lineage>
        <taxon>Eukaryota</taxon>
        <taxon>Viridiplantae</taxon>
        <taxon>Streptophyta</taxon>
        <taxon>Embryophyta</taxon>
        <taxon>Tracheophyta</taxon>
        <taxon>Spermatophyta</taxon>
        <taxon>Magnoliopsida</taxon>
        <taxon>eudicotyledons</taxon>
        <taxon>Gunneridae</taxon>
        <taxon>Pentapetalae</taxon>
        <taxon>asterids</taxon>
        <taxon>campanulids</taxon>
        <taxon>Asterales</taxon>
        <taxon>Asteraceae</taxon>
        <taxon>Carduoideae</taxon>
        <taxon>Cardueae</taxon>
        <taxon>Arctiinae</taxon>
        <taxon>Arctium</taxon>
    </lineage>
</organism>
<name>A0ACB9DI61_ARCLA</name>
<gene>
    <name evidence="1" type="ORF">L6452_08768</name>
</gene>
<protein>
    <submittedName>
        <fullName evidence="1">Uncharacterized protein</fullName>
    </submittedName>
</protein>
<evidence type="ECO:0000313" key="1">
    <source>
        <dbReference type="EMBL" id="KAI3746339.1"/>
    </source>
</evidence>
<evidence type="ECO:0000313" key="2">
    <source>
        <dbReference type="Proteomes" id="UP001055879"/>
    </source>
</evidence>
<accession>A0ACB9DI61</accession>
<comment type="caution">
    <text evidence="1">The sequence shown here is derived from an EMBL/GenBank/DDBJ whole genome shotgun (WGS) entry which is preliminary data.</text>
</comment>
<dbReference type="EMBL" id="CM042049">
    <property type="protein sequence ID" value="KAI3746339.1"/>
    <property type="molecule type" value="Genomic_DNA"/>
</dbReference>
<reference evidence="2" key="1">
    <citation type="journal article" date="2022" name="Mol. Ecol. Resour.">
        <title>The genomes of chicory, endive, great burdock and yacon provide insights into Asteraceae palaeo-polyploidization history and plant inulin production.</title>
        <authorList>
            <person name="Fan W."/>
            <person name="Wang S."/>
            <person name="Wang H."/>
            <person name="Wang A."/>
            <person name="Jiang F."/>
            <person name="Liu H."/>
            <person name="Zhao H."/>
            <person name="Xu D."/>
            <person name="Zhang Y."/>
        </authorList>
    </citation>
    <scope>NUCLEOTIDE SEQUENCE [LARGE SCALE GENOMIC DNA]</scope>
    <source>
        <strain evidence="2">cv. Niubang</strain>
    </source>
</reference>
<proteinExistence type="predicted"/>